<reference evidence="5 6" key="1">
    <citation type="journal article" date="2017" name="Environ. Microbiol.">
        <title>Genomic and physiological analyses of 'Reinekea forsetii' reveal a versatile opportunistic lifestyle during spring algae blooms.</title>
        <authorList>
            <person name="Avci B."/>
            <person name="Hahnke R.L."/>
            <person name="Chafee M."/>
            <person name="Fischer T."/>
            <person name="Gruber-Vodicka H."/>
            <person name="Tegetmeyer H.E."/>
            <person name="Harder J."/>
            <person name="Fuchs B.M."/>
            <person name="Amann R.I."/>
            <person name="Teeling H."/>
        </authorList>
    </citation>
    <scope>NUCLEOTIDE SEQUENCE [LARGE SCALE GENOMIC DNA]</scope>
    <source>
        <strain evidence="5 6">Hel1_31_D35</strain>
    </source>
</reference>
<organism evidence="5 6">
    <name type="scientific">Reinekea forsetii</name>
    <dbReference type="NCBI Taxonomy" id="1336806"/>
    <lineage>
        <taxon>Bacteria</taxon>
        <taxon>Pseudomonadati</taxon>
        <taxon>Pseudomonadota</taxon>
        <taxon>Gammaproteobacteria</taxon>
        <taxon>Oceanospirillales</taxon>
        <taxon>Saccharospirillaceae</taxon>
        <taxon>Reinekea</taxon>
    </lineage>
</organism>
<protein>
    <submittedName>
        <fullName evidence="5">Transposase, IS3 family</fullName>
    </submittedName>
</protein>
<dbReference type="GO" id="GO:0003677">
    <property type="term" value="F:DNA binding"/>
    <property type="evidence" value="ECO:0007669"/>
    <property type="project" value="InterPro"/>
</dbReference>
<comment type="similarity">
    <text evidence="1">Belongs to the transposase 8 family.</text>
</comment>
<dbReference type="Proteomes" id="UP000229757">
    <property type="component" value="Chromosome"/>
</dbReference>
<evidence type="ECO:0000313" key="4">
    <source>
        <dbReference type="EMBL" id="ATX76619.1"/>
    </source>
</evidence>
<dbReference type="InterPro" id="IPR002514">
    <property type="entry name" value="Transposase_8"/>
</dbReference>
<feature type="region of interest" description="Disordered" evidence="2">
    <location>
        <begin position="1"/>
        <end position="25"/>
    </location>
</feature>
<dbReference type="KEGG" id="rfo:REIFOR_00676"/>
<feature type="region of interest" description="Disordered" evidence="2">
    <location>
        <begin position="65"/>
        <end position="92"/>
    </location>
</feature>
<dbReference type="AlphaFoldDB" id="A0A2K8KRC3"/>
<dbReference type="Gene3D" id="1.10.10.10">
    <property type="entry name" value="Winged helix-like DNA-binding domain superfamily/Winged helix DNA-binding domain"/>
    <property type="match status" value="1"/>
</dbReference>
<sequence length="134" mass="15476">MPKPIETRESSQIQPAPELEKRTRRRFSTEYKLNIIAQANQCAHGELGQLLRRENLYSNQLQQWRKELSQRGPEGLAKTSPGPQASKSADQKRIEQLEKENGRLQRKLQISEGCLDLQKKAFAMIEQFQDGDKK</sequence>
<gene>
    <name evidence="3" type="ORF">REIFOR_00676</name>
    <name evidence="4" type="ORF">REIFOR_01473</name>
    <name evidence="5" type="ORF">REIFOR_01483</name>
</gene>
<dbReference type="GO" id="GO:0006313">
    <property type="term" value="P:DNA transposition"/>
    <property type="evidence" value="ECO:0007669"/>
    <property type="project" value="InterPro"/>
</dbReference>
<dbReference type="GO" id="GO:0004803">
    <property type="term" value="F:transposase activity"/>
    <property type="evidence" value="ECO:0007669"/>
    <property type="project" value="InterPro"/>
</dbReference>
<accession>A0A2K8KRC3</accession>
<dbReference type="InterPro" id="IPR009057">
    <property type="entry name" value="Homeodomain-like_sf"/>
</dbReference>
<evidence type="ECO:0000313" key="5">
    <source>
        <dbReference type="EMBL" id="ATX76629.1"/>
    </source>
</evidence>
<dbReference type="RefSeq" id="WP_100256226.1">
    <property type="nucleotide sequence ID" value="NZ_CP011797.1"/>
</dbReference>
<dbReference type="InterPro" id="IPR036388">
    <property type="entry name" value="WH-like_DNA-bd_sf"/>
</dbReference>
<dbReference type="KEGG" id="rfo:REIFOR_01473"/>
<proteinExistence type="inferred from homology"/>
<dbReference type="OrthoDB" id="7282227at2"/>
<evidence type="ECO:0000313" key="6">
    <source>
        <dbReference type="Proteomes" id="UP000229757"/>
    </source>
</evidence>
<name>A0A2K8KRC3_9GAMM</name>
<evidence type="ECO:0000313" key="3">
    <source>
        <dbReference type="EMBL" id="ATX75844.1"/>
    </source>
</evidence>
<evidence type="ECO:0000256" key="1">
    <source>
        <dbReference type="ARBA" id="ARBA00009964"/>
    </source>
</evidence>
<dbReference type="KEGG" id="rfo:REIFOR_01483"/>
<dbReference type="EMBL" id="CP011797">
    <property type="protein sequence ID" value="ATX76629.1"/>
    <property type="molecule type" value="Genomic_DNA"/>
</dbReference>
<evidence type="ECO:0000256" key="2">
    <source>
        <dbReference type="SAM" id="MobiDB-lite"/>
    </source>
</evidence>
<dbReference type="SUPFAM" id="SSF46689">
    <property type="entry name" value="Homeodomain-like"/>
    <property type="match status" value="1"/>
</dbReference>
<keyword evidence="6" id="KW-1185">Reference proteome</keyword>
<dbReference type="EMBL" id="CP011797">
    <property type="protein sequence ID" value="ATX75844.1"/>
    <property type="molecule type" value="Genomic_DNA"/>
</dbReference>
<dbReference type="EMBL" id="CP011797">
    <property type="protein sequence ID" value="ATX76619.1"/>
    <property type="molecule type" value="Genomic_DNA"/>
</dbReference>
<dbReference type="Pfam" id="PF01527">
    <property type="entry name" value="HTH_Tnp_1"/>
    <property type="match status" value="1"/>
</dbReference>